<gene>
    <name evidence="1" type="ORF">LMG23992_04232</name>
</gene>
<dbReference type="Proteomes" id="UP000727654">
    <property type="component" value="Unassembled WGS sequence"/>
</dbReference>
<dbReference type="EMBL" id="CAJZAI010000012">
    <property type="protein sequence ID" value="CAG9180399.1"/>
    <property type="molecule type" value="Genomic_DNA"/>
</dbReference>
<accession>A0ABM8XJQ5</accession>
<keyword evidence="2" id="KW-1185">Reference proteome</keyword>
<protein>
    <submittedName>
        <fullName evidence="1">Uncharacterized protein</fullName>
    </submittedName>
</protein>
<comment type="caution">
    <text evidence="1">The sequence shown here is derived from an EMBL/GenBank/DDBJ whole genome shotgun (WGS) entry which is preliminary data.</text>
</comment>
<sequence>MIHRVEGPQSVKIAPLDRLSAAAGFLRRRAGQADHGGHAKRCLPKLRALLQRTAEAHAHLLH</sequence>
<name>A0ABM8XJQ5_9BURK</name>
<organism evidence="1 2">
    <name type="scientific">Cupriavidus laharis</name>
    <dbReference type="NCBI Taxonomy" id="151654"/>
    <lineage>
        <taxon>Bacteria</taxon>
        <taxon>Pseudomonadati</taxon>
        <taxon>Pseudomonadota</taxon>
        <taxon>Betaproteobacteria</taxon>
        <taxon>Burkholderiales</taxon>
        <taxon>Burkholderiaceae</taxon>
        <taxon>Cupriavidus</taxon>
    </lineage>
</organism>
<evidence type="ECO:0000313" key="1">
    <source>
        <dbReference type="EMBL" id="CAG9180399.1"/>
    </source>
</evidence>
<proteinExistence type="predicted"/>
<evidence type="ECO:0000313" key="2">
    <source>
        <dbReference type="Proteomes" id="UP000727654"/>
    </source>
</evidence>
<reference evidence="1 2" key="1">
    <citation type="submission" date="2021-08" db="EMBL/GenBank/DDBJ databases">
        <authorList>
            <person name="Peeters C."/>
        </authorList>
    </citation>
    <scope>NUCLEOTIDE SEQUENCE [LARGE SCALE GENOMIC DNA]</scope>
    <source>
        <strain evidence="1 2">LMG 23992</strain>
    </source>
</reference>